<dbReference type="HOGENOM" id="CLU_057502_0_0_9"/>
<protein>
    <recommendedName>
        <fullName evidence="3">AIM24 family protein</fullName>
    </recommendedName>
</protein>
<dbReference type="SUPFAM" id="SSF51219">
    <property type="entry name" value="TRAP-like"/>
    <property type="match status" value="1"/>
</dbReference>
<dbReference type="EMBL" id="ACZL01000023">
    <property type="protein sequence ID" value="EHI55291.1"/>
    <property type="molecule type" value="Genomic_DNA"/>
</dbReference>
<dbReference type="InterPro" id="IPR002838">
    <property type="entry name" value="AIM24"/>
</dbReference>
<name>G5GIN7_9FIRM</name>
<dbReference type="Pfam" id="PF01987">
    <property type="entry name" value="AIM24"/>
    <property type="match status" value="1"/>
</dbReference>
<dbReference type="eggNOG" id="COG2013">
    <property type="taxonomic scope" value="Bacteria"/>
</dbReference>
<organism evidence="1 2">
    <name type="scientific">Johnsonella ignava ATCC 51276</name>
    <dbReference type="NCBI Taxonomy" id="679200"/>
    <lineage>
        <taxon>Bacteria</taxon>
        <taxon>Bacillati</taxon>
        <taxon>Bacillota</taxon>
        <taxon>Clostridia</taxon>
        <taxon>Lachnospirales</taxon>
        <taxon>Lachnospiraceae</taxon>
        <taxon>Johnsonella</taxon>
    </lineage>
</organism>
<dbReference type="Proteomes" id="UP000003011">
    <property type="component" value="Unassembled WGS sequence"/>
</dbReference>
<dbReference type="OrthoDB" id="8707822at2"/>
<dbReference type="PANTHER" id="PTHR38074:SF1">
    <property type="entry name" value="ALTERED INHERITANCE OF MITOCHONDRIA PROTEIN 24, MITOCHONDRIAL"/>
    <property type="match status" value="1"/>
</dbReference>
<evidence type="ECO:0000313" key="2">
    <source>
        <dbReference type="Proteomes" id="UP000003011"/>
    </source>
</evidence>
<reference evidence="1 2" key="1">
    <citation type="submission" date="2011-08" db="EMBL/GenBank/DDBJ databases">
        <title>The Genome Sequence of Johnsonella ignava ATCC 51276.</title>
        <authorList>
            <consortium name="The Broad Institute Genome Sequencing Platform"/>
            <person name="Earl A."/>
            <person name="Ward D."/>
            <person name="Feldgarden M."/>
            <person name="Gevers D."/>
            <person name="Izard J."/>
            <person name="Blanton J.M."/>
            <person name="Baranova O.V."/>
            <person name="Dewhirst F.E."/>
            <person name="Young S.K."/>
            <person name="Zeng Q."/>
            <person name="Gargeya S."/>
            <person name="Fitzgerald M."/>
            <person name="Haas B."/>
            <person name="Abouelleil A."/>
            <person name="Alvarado L."/>
            <person name="Arachchi H.M."/>
            <person name="Berlin A."/>
            <person name="Brown A."/>
            <person name="Chapman S.B."/>
            <person name="Chen Z."/>
            <person name="Dunbar C."/>
            <person name="Freedman E."/>
            <person name="Gearin G."/>
            <person name="Gellesch M."/>
            <person name="Goldberg J."/>
            <person name="Griggs A."/>
            <person name="Gujja S."/>
            <person name="Heiman D."/>
            <person name="Howarth C."/>
            <person name="Larson L."/>
            <person name="Lui A."/>
            <person name="MacDonald P.J.P."/>
            <person name="Montmayeur A."/>
            <person name="Murphy C."/>
            <person name="Neiman D."/>
            <person name="Pearson M."/>
            <person name="Priest M."/>
            <person name="Roberts A."/>
            <person name="Saif S."/>
            <person name="Shea T."/>
            <person name="Shenoy N."/>
            <person name="Sisk P."/>
            <person name="Stolte C."/>
            <person name="Sykes S."/>
            <person name="Wortman J."/>
            <person name="Nusbaum C."/>
            <person name="Birren B."/>
        </authorList>
    </citation>
    <scope>NUCLEOTIDE SEQUENCE [LARGE SCALE GENOMIC DNA]</scope>
    <source>
        <strain evidence="1 2">ATCC 51276</strain>
    </source>
</reference>
<dbReference type="AlphaFoldDB" id="G5GIN7"/>
<accession>G5GIN7</accession>
<dbReference type="Gene3D" id="3.60.160.10">
    <property type="entry name" value="Mitochondrial biogenesis AIM24"/>
    <property type="match status" value="1"/>
</dbReference>
<sequence length="236" mass="25773">MLLFEIINELTLKVTCKGSDVLFAKKGSFIAGESMNGKNYTFEKLMLGPQNDFLQAAIGSFIRHATGENLPLMKVSMNGDSITYYANYGQHVVVYKLSPGEIVSVESENILAFTQDCDYKVRFIGVGIISQKGFATSTLTGKGPNAYVAMLSDGNPLVLSNISNHETISVDPDAVICWMSQNNYGDPQVMLDRLSWKNIIGQHSGESYAFEWSGAQPVSVLLQPSERKGGIKVGID</sequence>
<dbReference type="PANTHER" id="PTHR38074">
    <property type="entry name" value="ALTERED INHERITANCE OF MITOCHONDRIA PROTEIN 24, MITOCHONDRIAL"/>
    <property type="match status" value="1"/>
</dbReference>
<dbReference type="InterPro" id="IPR016031">
    <property type="entry name" value="Trp_RNA-bd_attenuator-like_dom"/>
</dbReference>
<dbReference type="RefSeq" id="WP_005541060.1">
    <property type="nucleotide sequence ID" value="NZ_JH378833.1"/>
</dbReference>
<evidence type="ECO:0008006" key="3">
    <source>
        <dbReference type="Google" id="ProtNLM"/>
    </source>
</evidence>
<gene>
    <name evidence="1" type="ORF">HMPREF9333_01427</name>
</gene>
<proteinExistence type="predicted"/>
<dbReference type="PATRIC" id="fig|679200.3.peg.1514"/>
<keyword evidence="2" id="KW-1185">Reference proteome</keyword>
<evidence type="ECO:0000313" key="1">
    <source>
        <dbReference type="EMBL" id="EHI55291.1"/>
    </source>
</evidence>
<dbReference type="InterPro" id="IPR036983">
    <property type="entry name" value="AIM24_sf"/>
</dbReference>
<dbReference type="STRING" id="679200.HMPREF9333_01427"/>
<comment type="caution">
    <text evidence="1">The sequence shown here is derived from an EMBL/GenBank/DDBJ whole genome shotgun (WGS) entry which is preliminary data.</text>
</comment>